<proteinExistence type="predicted"/>
<sequence length="64" mass="7381">MTPFLNYLIRFLQRDNISSYKPAAYPMGSYFFAPGLDETKPDPMINGHQEWLEGLVAIAKKKRC</sequence>
<organism evidence="1 2">
    <name type="scientific">Chitinophaga filiformis</name>
    <name type="common">Myxococcus filiformis</name>
    <name type="synonym">Flexibacter filiformis</name>
    <dbReference type="NCBI Taxonomy" id="104663"/>
    <lineage>
        <taxon>Bacteria</taxon>
        <taxon>Pseudomonadati</taxon>
        <taxon>Bacteroidota</taxon>
        <taxon>Chitinophagia</taxon>
        <taxon>Chitinophagales</taxon>
        <taxon>Chitinophagaceae</taxon>
        <taxon>Chitinophaga</taxon>
    </lineage>
</organism>
<reference evidence="1 2" key="1">
    <citation type="submission" date="2016-10" db="EMBL/GenBank/DDBJ databases">
        <authorList>
            <person name="de Groot N.N."/>
        </authorList>
    </citation>
    <scope>NUCLEOTIDE SEQUENCE [LARGE SCALE GENOMIC DNA]</scope>
    <source>
        <strain evidence="1 2">DSM 527</strain>
    </source>
</reference>
<protein>
    <submittedName>
        <fullName evidence="1">Uncharacterized protein</fullName>
    </submittedName>
</protein>
<dbReference type="STRING" id="104663.SAMN04488121_105144"/>
<evidence type="ECO:0000313" key="1">
    <source>
        <dbReference type="EMBL" id="SDG59883.1"/>
    </source>
</evidence>
<dbReference type="EMBL" id="FNBN01000005">
    <property type="protein sequence ID" value="SDG59883.1"/>
    <property type="molecule type" value="Genomic_DNA"/>
</dbReference>
<name>A0A1G7VJH8_CHIFI</name>
<evidence type="ECO:0000313" key="2">
    <source>
        <dbReference type="Proteomes" id="UP000199045"/>
    </source>
</evidence>
<dbReference type="Proteomes" id="UP000199045">
    <property type="component" value="Unassembled WGS sequence"/>
</dbReference>
<dbReference type="AlphaFoldDB" id="A0A1G7VJH8"/>
<accession>A0A1G7VJH8</accession>
<gene>
    <name evidence="1" type="ORF">SAMN04488121_105144</name>
</gene>